<gene>
    <name evidence="13" type="ORF">INT46_002514</name>
</gene>
<dbReference type="GO" id="GO:0016020">
    <property type="term" value="C:membrane"/>
    <property type="evidence" value="ECO:0007669"/>
    <property type="project" value="UniProtKB-SubCell"/>
</dbReference>
<dbReference type="PROSITE" id="PS50089">
    <property type="entry name" value="ZF_RING_2"/>
    <property type="match status" value="1"/>
</dbReference>
<evidence type="ECO:0000313" key="13">
    <source>
        <dbReference type="EMBL" id="KAG2203232.1"/>
    </source>
</evidence>
<feature type="chain" id="PRO_5034723957" description="RING-type domain-containing protein" evidence="11">
    <location>
        <begin position="19"/>
        <end position="556"/>
    </location>
</feature>
<evidence type="ECO:0000259" key="12">
    <source>
        <dbReference type="PROSITE" id="PS50089"/>
    </source>
</evidence>
<feature type="region of interest" description="Disordered" evidence="9">
    <location>
        <begin position="390"/>
        <end position="478"/>
    </location>
</feature>
<dbReference type="Pfam" id="PF13639">
    <property type="entry name" value="zf-RING_2"/>
    <property type="match status" value="1"/>
</dbReference>
<reference evidence="13" key="1">
    <citation type="submission" date="2020-12" db="EMBL/GenBank/DDBJ databases">
        <title>Metabolic potential, ecology and presence of endohyphal bacteria is reflected in genomic diversity of Mucoromycotina.</title>
        <authorList>
            <person name="Muszewska A."/>
            <person name="Okrasinska A."/>
            <person name="Steczkiewicz K."/>
            <person name="Drgas O."/>
            <person name="Orlowska M."/>
            <person name="Perlinska-Lenart U."/>
            <person name="Aleksandrzak-Piekarczyk T."/>
            <person name="Szatraj K."/>
            <person name="Zielenkiewicz U."/>
            <person name="Pilsyk S."/>
            <person name="Malc E."/>
            <person name="Mieczkowski P."/>
            <person name="Kruszewska J.S."/>
            <person name="Biernat P."/>
            <person name="Pawlowska J."/>
        </authorList>
    </citation>
    <scope>NUCLEOTIDE SEQUENCE</scope>
    <source>
        <strain evidence="13">CBS 226.32</strain>
    </source>
</reference>
<dbReference type="OrthoDB" id="8062037at2759"/>
<evidence type="ECO:0000256" key="11">
    <source>
        <dbReference type="SAM" id="SignalP"/>
    </source>
</evidence>
<comment type="caution">
    <text evidence="13">The sequence shown here is derived from an EMBL/GenBank/DDBJ whole genome shotgun (WGS) entry which is preliminary data.</text>
</comment>
<accession>A0A8H7R3K6</accession>
<dbReference type="Gene3D" id="3.50.30.30">
    <property type="match status" value="1"/>
</dbReference>
<keyword evidence="6 10" id="KW-1133">Transmembrane helix</keyword>
<dbReference type="SUPFAM" id="SSF57850">
    <property type="entry name" value="RING/U-box"/>
    <property type="match status" value="1"/>
</dbReference>
<feature type="compositionally biased region" description="Polar residues" evidence="9">
    <location>
        <begin position="513"/>
        <end position="536"/>
    </location>
</feature>
<organism evidence="13 14">
    <name type="scientific">Mucor plumbeus</name>
    <dbReference type="NCBI Taxonomy" id="97098"/>
    <lineage>
        <taxon>Eukaryota</taxon>
        <taxon>Fungi</taxon>
        <taxon>Fungi incertae sedis</taxon>
        <taxon>Mucoromycota</taxon>
        <taxon>Mucoromycotina</taxon>
        <taxon>Mucoromycetes</taxon>
        <taxon>Mucorales</taxon>
        <taxon>Mucorineae</taxon>
        <taxon>Mucoraceae</taxon>
        <taxon>Mucor</taxon>
    </lineage>
</organism>
<dbReference type="PANTHER" id="PTHR46539:SF1">
    <property type="entry name" value="E3 UBIQUITIN-PROTEIN LIGASE ATL42"/>
    <property type="match status" value="1"/>
</dbReference>
<feature type="compositionally biased region" description="Pro residues" evidence="9">
    <location>
        <begin position="446"/>
        <end position="460"/>
    </location>
</feature>
<dbReference type="SMART" id="SM00184">
    <property type="entry name" value="RING"/>
    <property type="match status" value="1"/>
</dbReference>
<evidence type="ECO:0000256" key="8">
    <source>
        <dbReference type="PROSITE-ProRule" id="PRU00175"/>
    </source>
</evidence>
<evidence type="ECO:0000256" key="7">
    <source>
        <dbReference type="ARBA" id="ARBA00023136"/>
    </source>
</evidence>
<evidence type="ECO:0000256" key="4">
    <source>
        <dbReference type="ARBA" id="ARBA00022771"/>
    </source>
</evidence>
<evidence type="ECO:0000256" key="9">
    <source>
        <dbReference type="SAM" id="MobiDB-lite"/>
    </source>
</evidence>
<dbReference type="GO" id="GO:0008270">
    <property type="term" value="F:zinc ion binding"/>
    <property type="evidence" value="ECO:0007669"/>
    <property type="project" value="UniProtKB-KW"/>
</dbReference>
<dbReference type="EMBL" id="JAEPRC010000234">
    <property type="protein sequence ID" value="KAG2203232.1"/>
    <property type="molecule type" value="Genomic_DNA"/>
</dbReference>
<keyword evidence="4 8" id="KW-0863">Zinc-finger</keyword>
<name>A0A8H7R3K6_9FUNG</name>
<evidence type="ECO:0000256" key="10">
    <source>
        <dbReference type="SAM" id="Phobius"/>
    </source>
</evidence>
<feature type="region of interest" description="Disordered" evidence="9">
    <location>
        <begin position="493"/>
        <end position="556"/>
    </location>
</feature>
<feature type="transmembrane region" description="Helical" evidence="10">
    <location>
        <begin position="255"/>
        <end position="276"/>
    </location>
</feature>
<dbReference type="AlphaFoldDB" id="A0A8H7R3K6"/>
<evidence type="ECO:0000256" key="2">
    <source>
        <dbReference type="ARBA" id="ARBA00022692"/>
    </source>
</evidence>
<protein>
    <recommendedName>
        <fullName evidence="12">RING-type domain-containing protein</fullName>
    </recommendedName>
</protein>
<keyword evidence="14" id="KW-1185">Reference proteome</keyword>
<proteinExistence type="predicted"/>
<comment type="subcellular location">
    <subcellularLocation>
        <location evidence="1">Membrane</location>
    </subcellularLocation>
</comment>
<keyword evidence="11" id="KW-0732">Signal</keyword>
<feature type="domain" description="RING-type" evidence="12">
    <location>
        <begin position="333"/>
        <end position="376"/>
    </location>
</feature>
<keyword evidence="5" id="KW-0862">Zinc</keyword>
<feature type="compositionally biased region" description="Basic and acidic residues" evidence="9">
    <location>
        <begin position="546"/>
        <end position="556"/>
    </location>
</feature>
<dbReference type="CDD" id="cd16454">
    <property type="entry name" value="RING-H2_PA-TM-RING"/>
    <property type="match status" value="1"/>
</dbReference>
<dbReference type="Gene3D" id="3.30.40.10">
    <property type="entry name" value="Zinc/RING finger domain, C3HC4 (zinc finger)"/>
    <property type="match status" value="1"/>
</dbReference>
<dbReference type="InterPro" id="IPR017907">
    <property type="entry name" value="Znf_RING_CS"/>
</dbReference>
<feature type="signal peptide" evidence="11">
    <location>
        <begin position="1"/>
        <end position="18"/>
    </location>
</feature>
<evidence type="ECO:0000313" key="14">
    <source>
        <dbReference type="Proteomes" id="UP000650833"/>
    </source>
</evidence>
<evidence type="ECO:0000256" key="1">
    <source>
        <dbReference type="ARBA" id="ARBA00004370"/>
    </source>
</evidence>
<dbReference type="PANTHER" id="PTHR46539">
    <property type="entry name" value="E3 UBIQUITIN-PROTEIN LIGASE ATL42"/>
    <property type="match status" value="1"/>
</dbReference>
<keyword evidence="7 10" id="KW-0472">Membrane</keyword>
<keyword evidence="2 10" id="KW-0812">Transmembrane</keyword>
<dbReference type="Proteomes" id="UP000650833">
    <property type="component" value="Unassembled WGS sequence"/>
</dbReference>
<keyword evidence="3" id="KW-0479">Metal-binding</keyword>
<evidence type="ECO:0000256" key="6">
    <source>
        <dbReference type="ARBA" id="ARBA00022989"/>
    </source>
</evidence>
<sequence>MRFTILLLFALCINSIHADALNPVFWERSFTMDISQTSSQGTLIQSTSNMATSQDFQGIHIDSSPRNAPDRIIFNFGESCKSSNTTIDTIRQLNSNSISASTIEYAQKIALVKRGSCNWSEKMSVVNNLALANNINITAMFIYDNNTHNNNNITIARKPVVGSGSIGPPSYSTPLPADRSILNMTDNDLEMTSPSTTVVYFVPNVYGATFVDRINQSYNASLPNMRTFWLITPYLEEVSWGYAGGDSFFSTGKGYLSYIIALAAIFLIGVIFLRWWRIRRMRSEYPNGLPGFQGGNGFNMQPRTNHLDPLPVDIVNALPIDKYSPDLIKNINCAICLEDFVPGKNDIRILPCGHGFCVLCIDPWLTQKSTVCPICKWDCLPTDLRRERNHIQQQEEEQQQQQQNEPSHPENVDSTTINMPIPSPSTSVTPEAHHVENATRTTGSIIPPPILPASSPPPSPHISDQKITPKTNPFEDGEDETAVIHDPAHHLNMFDQAKNPDDYTEQPKINPFDGTSSNISEIRTNHFAESSSTPAYTSVAIEDENHDEKKKSALKD</sequence>
<dbReference type="InterPro" id="IPR001841">
    <property type="entry name" value="Znf_RING"/>
</dbReference>
<evidence type="ECO:0000256" key="3">
    <source>
        <dbReference type="ARBA" id="ARBA00022723"/>
    </source>
</evidence>
<feature type="compositionally biased region" description="Polar residues" evidence="9">
    <location>
        <begin position="412"/>
        <end position="429"/>
    </location>
</feature>
<dbReference type="PROSITE" id="PS00518">
    <property type="entry name" value="ZF_RING_1"/>
    <property type="match status" value="1"/>
</dbReference>
<dbReference type="InterPro" id="IPR013083">
    <property type="entry name" value="Znf_RING/FYVE/PHD"/>
</dbReference>
<evidence type="ECO:0000256" key="5">
    <source>
        <dbReference type="ARBA" id="ARBA00022833"/>
    </source>
</evidence>